<evidence type="ECO:0000313" key="6">
    <source>
        <dbReference type="Proteomes" id="UP001220324"/>
    </source>
</evidence>
<dbReference type="Gene3D" id="3.40.50.720">
    <property type="entry name" value="NAD(P)-binding Rossmann-like Domain"/>
    <property type="match status" value="1"/>
</dbReference>
<sequence>MARTIKTVGVVGTGVIGASWTALFLAHGLRVLVSDPAPDAEQRLTAYLKGVWPSLEKLGLHAQASLSNCTFVGKYFDDHCGKVDFIQENAPEKLELKRQLFASLDAKTEEDVIIASSSSGIPSSQFITGCKNPERILIGHPFNPPHLMPLVEVVPHPRTSPKVIATAIEFYRFLGRSPVHIHQETPGFVANRLQVALDNEAYSLVQRGIISAEDCDLCVTTGPGLRWAFTGPYMTKVLGGGGGAGGFRHLVTHLGPGAQKWLEDMKEHAYVRSDSNIDKLDKSVQEMLVNNHPKDVEQQRDEGLIEVIKRKRDFVPKSFWEAV</sequence>
<dbReference type="GO" id="GO:0050104">
    <property type="term" value="F:L-gulonate 3-dehydrogenase activity"/>
    <property type="evidence" value="ECO:0007669"/>
    <property type="project" value="TreeGrafter"/>
</dbReference>
<dbReference type="Gene3D" id="1.10.1040.10">
    <property type="entry name" value="N-(1-d-carboxylethyl)-l-norvaline Dehydrogenase, domain 2"/>
    <property type="match status" value="1"/>
</dbReference>
<evidence type="ECO:0000256" key="1">
    <source>
        <dbReference type="ARBA" id="ARBA00009463"/>
    </source>
</evidence>
<dbReference type="PANTHER" id="PTHR48075:SF1">
    <property type="entry name" value="LAMBDA-CRYSTALLIN HOMOLOG"/>
    <property type="match status" value="1"/>
</dbReference>
<dbReference type="InterPro" id="IPR008927">
    <property type="entry name" value="6-PGluconate_DH-like_C_sf"/>
</dbReference>
<dbReference type="EMBL" id="JAQIZZ010000006">
    <property type="protein sequence ID" value="KAJ5538477.1"/>
    <property type="molecule type" value="Genomic_DNA"/>
</dbReference>
<proteinExistence type="inferred from homology"/>
<dbReference type="Pfam" id="PF02737">
    <property type="entry name" value="3HCDH_N"/>
    <property type="match status" value="1"/>
</dbReference>
<dbReference type="AlphaFoldDB" id="A0AAD6CV29"/>
<name>A0AAD6CV29_9EURO</name>
<organism evidence="5 6">
    <name type="scientific">Penicillium frequentans</name>
    <dbReference type="NCBI Taxonomy" id="3151616"/>
    <lineage>
        <taxon>Eukaryota</taxon>
        <taxon>Fungi</taxon>
        <taxon>Dikarya</taxon>
        <taxon>Ascomycota</taxon>
        <taxon>Pezizomycotina</taxon>
        <taxon>Eurotiomycetes</taxon>
        <taxon>Eurotiomycetidae</taxon>
        <taxon>Eurotiales</taxon>
        <taxon>Aspergillaceae</taxon>
        <taxon>Penicillium</taxon>
    </lineage>
</organism>
<dbReference type="InterPro" id="IPR006176">
    <property type="entry name" value="3-OHacyl-CoA_DH_NAD-bd"/>
</dbReference>
<dbReference type="SUPFAM" id="SSF51735">
    <property type="entry name" value="NAD(P)-binding Rossmann-fold domains"/>
    <property type="match status" value="1"/>
</dbReference>
<dbReference type="Proteomes" id="UP001220324">
    <property type="component" value="Unassembled WGS sequence"/>
</dbReference>
<keyword evidence="6" id="KW-1185">Reference proteome</keyword>
<accession>A0AAD6CV29</accession>
<dbReference type="InterPro" id="IPR013328">
    <property type="entry name" value="6PGD_dom2"/>
</dbReference>
<dbReference type="GO" id="GO:0070403">
    <property type="term" value="F:NAD+ binding"/>
    <property type="evidence" value="ECO:0007669"/>
    <property type="project" value="InterPro"/>
</dbReference>
<evidence type="ECO:0008006" key="7">
    <source>
        <dbReference type="Google" id="ProtNLM"/>
    </source>
</evidence>
<dbReference type="SUPFAM" id="SSF48179">
    <property type="entry name" value="6-phosphogluconate dehydrogenase C-terminal domain-like"/>
    <property type="match status" value="1"/>
</dbReference>
<dbReference type="InterPro" id="IPR006108">
    <property type="entry name" value="3HC_DH_C"/>
</dbReference>
<dbReference type="PANTHER" id="PTHR48075">
    <property type="entry name" value="3-HYDROXYACYL-COA DEHYDROGENASE FAMILY PROTEIN"/>
    <property type="match status" value="1"/>
</dbReference>
<comment type="caution">
    <text evidence="5">The sequence shown here is derived from an EMBL/GenBank/DDBJ whole genome shotgun (WGS) entry which is preliminary data.</text>
</comment>
<evidence type="ECO:0000259" key="3">
    <source>
        <dbReference type="Pfam" id="PF00725"/>
    </source>
</evidence>
<dbReference type="Pfam" id="PF00725">
    <property type="entry name" value="3HCDH"/>
    <property type="match status" value="1"/>
</dbReference>
<dbReference type="GO" id="GO:0006631">
    <property type="term" value="P:fatty acid metabolic process"/>
    <property type="evidence" value="ECO:0007669"/>
    <property type="project" value="InterPro"/>
</dbReference>
<dbReference type="InterPro" id="IPR036291">
    <property type="entry name" value="NAD(P)-bd_dom_sf"/>
</dbReference>
<evidence type="ECO:0000256" key="2">
    <source>
        <dbReference type="ARBA" id="ARBA00023002"/>
    </source>
</evidence>
<gene>
    <name evidence="5" type="ORF">N7494_007956</name>
</gene>
<protein>
    <recommendedName>
        <fullName evidence="7">L-carnitine dehydrogenase</fullName>
    </recommendedName>
</protein>
<evidence type="ECO:0000259" key="4">
    <source>
        <dbReference type="Pfam" id="PF02737"/>
    </source>
</evidence>
<keyword evidence="2" id="KW-0560">Oxidoreductase</keyword>
<reference evidence="5 6" key="1">
    <citation type="journal article" date="2023" name="IMA Fungus">
        <title>Comparative genomic study of the Penicillium genus elucidates a diverse pangenome and 15 lateral gene transfer events.</title>
        <authorList>
            <person name="Petersen C."/>
            <person name="Sorensen T."/>
            <person name="Nielsen M.R."/>
            <person name="Sondergaard T.E."/>
            <person name="Sorensen J.L."/>
            <person name="Fitzpatrick D.A."/>
            <person name="Frisvad J.C."/>
            <person name="Nielsen K.L."/>
        </authorList>
    </citation>
    <scope>NUCLEOTIDE SEQUENCE [LARGE SCALE GENOMIC DNA]</scope>
    <source>
        <strain evidence="5 6">IBT 35679</strain>
    </source>
</reference>
<feature type="domain" description="3-hydroxyacyl-CoA dehydrogenase C-terminal" evidence="3">
    <location>
        <begin position="187"/>
        <end position="265"/>
    </location>
</feature>
<comment type="similarity">
    <text evidence="1">Belongs to the 3-hydroxyacyl-CoA dehydrogenase family.</text>
</comment>
<feature type="domain" description="3-hydroxyacyl-CoA dehydrogenase NAD binding" evidence="4">
    <location>
        <begin position="7"/>
        <end position="183"/>
    </location>
</feature>
<evidence type="ECO:0000313" key="5">
    <source>
        <dbReference type="EMBL" id="KAJ5538477.1"/>
    </source>
</evidence>